<dbReference type="PANTHER" id="PTHR33932:SF4">
    <property type="entry name" value="NA(+)_H(+) ANTIPORTER SUBUNIT B"/>
    <property type="match status" value="1"/>
</dbReference>
<evidence type="ECO:0000256" key="1">
    <source>
        <dbReference type="ARBA" id="ARBA00004651"/>
    </source>
</evidence>
<comment type="similarity">
    <text evidence="2">Belongs to the CPA3 antiporters (TC 2.A.63) subunit B family.</text>
</comment>
<evidence type="ECO:0000313" key="10">
    <source>
        <dbReference type="EMBL" id="ATX67424.1"/>
    </source>
</evidence>
<dbReference type="PANTHER" id="PTHR33932">
    <property type="entry name" value="NA(+)/H(+) ANTIPORTER SUBUNIT B"/>
    <property type="match status" value="1"/>
</dbReference>
<dbReference type="STRING" id="441209.GCA_001870665_03472"/>
<feature type="transmembrane region" description="Helical" evidence="7">
    <location>
        <begin position="6"/>
        <end position="26"/>
    </location>
</feature>
<dbReference type="InterPro" id="IPR007182">
    <property type="entry name" value="MnhB"/>
</dbReference>
<dbReference type="OrthoDB" id="4962908at2"/>
<evidence type="ECO:0000256" key="2">
    <source>
        <dbReference type="ARBA" id="ARBA00009425"/>
    </source>
</evidence>
<organism evidence="10 11">
    <name type="scientific">Roseinatronobacter bogoriensis subsp. barguzinensis</name>
    <dbReference type="NCBI Taxonomy" id="441209"/>
    <lineage>
        <taxon>Bacteria</taxon>
        <taxon>Pseudomonadati</taxon>
        <taxon>Pseudomonadota</taxon>
        <taxon>Alphaproteobacteria</taxon>
        <taxon>Rhodobacterales</taxon>
        <taxon>Paracoccaceae</taxon>
        <taxon>Roseinatronobacter</taxon>
    </lineage>
</organism>
<dbReference type="RefSeq" id="WP_071482442.1">
    <property type="nucleotide sequence ID" value="NZ_CP024899.1"/>
</dbReference>
<feature type="transmembrane region" description="Helical" evidence="7">
    <location>
        <begin position="289"/>
        <end position="309"/>
    </location>
</feature>
<keyword evidence="5 7" id="KW-1133">Transmembrane helix</keyword>
<evidence type="ECO:0000256" key="5">
    <source>
        <dbReference type="ARBA" id="ARBA00022989"/>
    </source>
</evidence>
<dbReference type="InterPro" id="IPR050622">
    <property type="entry name" value="CPA3_antiporter_subunitB"/>
</dbReference>
<evidence type="ECO:0000256" key="6">
    <source>
        <dbReference type="ARBA" id="ARBA00023136"/>
    </source>
</evidence>
<comment type="subcellular location">
    <subcellularLocation>
        <location evidence="1">Cell membrane</location>
        <topology evidence="1">Multi-pass membrane protein</topology>
    </subcellularLocation>
</comment>
<dbReference type="Pfam" id="PF13244">
    <property type="entry name" value="MbhD"/>
    <property type="match status" value="1"/>
</dbReference>
<evidence type="ECO:0000256" key="3">
    <source>
        <dbReference type="ARBA" id="ARBA00022475"/>
    </source>
</evidence>
<keyword evidence="3" id="KW-1003">Cell membrane</keyword>
<dbReference type="EMBL" id="CP024899">
    <property type="protein sequence ID" value="ATX67424.1"/>
    <property type="molecule type" value="Genomic_DNA"/>
</dbReference>
<feature type="transmembrane region" description="Helical" evidence="7">
    <location>
        <begin position="197"/>
        <end position="217"/>
    </location>
</feature>
<feature type="domain" description="MrpA C-terminal/MbhD" evidence="9">
    <location>
        <begin position="15"/>
        <end position="78"/>
    </location>
</feature>
<keyword evidence="11" id="KW-1185">Reference proteome</keyword>
<dbReference type="Pfam" id="PF04039">
    <property type="entry name" value="MnhB"/>
    <property type="match status" value="1"/>
</dbReference>
<feature type="transmembrane region" description="Helical" evidence="7">
    <location>
        <begin position="56"/>
        <end position="75"/>
    </location>
</feature>
<sequence>MTDPLVIFDLLLALAIVALAAASLSVRDLFSMIVLFIIFGLLSALAWVRLSAPDVALAEAAIGTGVTGALLLKTLHHLRFASGTLGQKAAYGVTPVAPVPMAVIMTNAVFCGLITLGLVVAFLGAPAAGPGFDPLVAEAMPQSGVEHPVTGVLLNFRSYDTLMEVVVLLAAVVAVWQIERGLSEAPAPAMGEVWQGFARLALPAIVVVGTYLLWVGAEAPGGAFQGGAVLAAVGLLLLLTRAYVPQPAHRGIARGAFVLGTAAFALVALLVASGGRVAFEYPLDHAKTLILLIEGMVTISIAVTLAALFHGREPVALAKGDRNDT</sequence>
<reference evidence="10 11" key="1">
    <citation type="submission" date="2017-11" db="EMBL/GenBank/DDBJ databases">
        <title>Revised Sequence and Annotation of the Rhodobaca barguzinensis strain alga05 Genome.</title>
        <authorList>
            <person name="Kopejtka K."/>
            <person name="Tomasch J.M."/>
            <person name="Bunk B."/>
            <person name="Koblizek M."/>
        </authorList>
    </citation>
    <scope>NUCLEOTIDE SEQUENCE [LARGE SCALE GENOMIC DNA]</scope>
    <source>
        <strain evidence="11">alga05</strain>
    </source>
</reference>
<proteinExistence type="inferred from homology"/>
<protein>
    <submittedName>
        <fullName evidence="10">Sodium:proton antiporter</fullName>
    </submittedName>
</protein>
<name>A0A2K8KDB5_9RHOB</name>
<dbReference type="GO" id="GO:0005886">
    <property type="term" value="C:plasma membrane"/>
    <property type="evidence" value="ECO:0007669"/>
    <property type="project" value="UniProtKB-SubCell"/>
</dbReference>
<evidence type="ECO:0000259" key="8">
    <source>
        <dbReference type="Pfam" id="PF04039"/>
    </source>
</evidence>
<evidence type="ECO:0000313" key="11">
    <source>
        <dbReference type="Proteomes" id="UP000228948"/>
    </source>
</evidence>
<dbReference type="AlphaFoldDB" id="A0A2K8KDB5"/>
<feature type="transmembrane region" description="Helical" evidence="7">
    <location>
        <begin position="256"/>
        <end position="277"/>
    </location>
</feature>
<keyword evidence="6 7" id="KW-0472">Membrane</keyword>
<accession>A0A2K8KDB5</accession>
<evidence type="ECO:0000256" key="7">
    <source>
        <dbReference type="SAM" id="Phobius"/>
    </source>
</evidence>
<feature type="transmembrane region" description="Helical" evidence="7">
    <location>
        <begin position="33"/>
        <end position="50"/>
    </location>
</feature>
<feature type="transmembrane region" description="Helical" evidence="7">
    <location>
        <begin position="96"/>
        <end position="125"/>
    </location>
</feature>
<feature type="domain" description="Na+/H+ antiporter MnhB subunit-related protein" evidence="8">
    <location>
        <begin position="197"/>
        <end position="292"/>
    </location>
</feature>
<evidence type="ECO:0000259" key="9">
    <source>
        <dbReference type="Pfam" id="PF13244"/>
    </source>
</evidence>
<keyword evidence="4 7" id="KW-0812">Transmembrane</keyword>
<dbReference type="KEGG" id="rbg:BG454_17740"/>
<evidence type="ECO:0000256" key="4">
    <source>
        <dbReference type="ARBA" id="ARBA00022692"/>
    </source>
</evidence>
<gene>
    <name evidence="10" type="ORF">BG454_17740</name>
</gene>
<feature type="transmembrane region" description="Helical" evidence="7">
    <location>
        <begin position="223"/>
        <end position="244"/>
    </location>
</feature>
<dbReference type="Proteomes" id="UP000228948">
    <property type="component" value="Chromosome"/>
</dbReference>
<feature type="transmembrane region" description="Helical" evidence="7">
    <location>
        <begin position="156"/>
        <end position="176"/>
    </location>
</feature>
<dbReference type="InterPro" id="IPR025383">
    <property type="entry name" value="MrpA_C/MbhD"/>
</dbReference>